<dbReference type="SUPFAM" id="SSF46785">
    <property type="entry name" value="Winged helix' DNA-binding domain"/>
    <property type="match status" value="1"/>
</dbReference>
<accession>A0A1F4TLZ7</accession>
<dbReference type="PROSITE" id="PS50987">
    <property type="entry name" value="HTH_ARSR_2"/>
    <property type="match status" value="1"/>
</dbReference>
<name>A0A1F4TLZ7_UNCSA</name>
<sequence>MLEALFNSKIKERILLTLLVRKELYARDLAAIFSGSLSPVQNQLKKLEKGGVVVSRLKGRTRLYSFNPRYPFLKQIEGLLTKVLSFVPAYERKKYYTPRLRPRRAGKPL</sequence>
<dbReference type="EMBL" id="MEUI01000028">
    <property type="protein sequence ID" value="OGC33714.1"/>
    <property type="molecule type" value="Genomic_DNA"/>
</dbReference>
<reference evidence="2 3" key="1">
    <citation type="journal article" date="2016" name="Nat. Commun.">
        <title>Thousands of microbial genomes shed light on interconnected biogeochemical processes in an aquifer system.</title>
        <authorList>
            <person name="Anantharaman K."/>
            <person name="Brown C.T."/>
            <person name="Hug L.A."/>
            <person name="Sharon I."/>
            <person name="Castelle C.J."/>
            <person name="Probst A.J."/>
            <person name="Thomas B.C."/>
            <person name="Singh A."/>
            <person name="Wilkins M.J."/>
            <person name="Karaoz U."/>
            <person name="Brodie E.L."/>
            <person name="Williams K.H."/>
            <person name="Hubbard S.S."/>
            <person name="Banfield J.F."/>
        </authorList>
    </citation>
    <scope>NUCLEOTIDE SEQUENCE [LARGE SCALE GENOMIC DNA]</scope>
</reference>
<dbReference type="SMART" id="SM00418">
    <property type="entry name" value="HTH_ARSR"/>
    <property type="match status" value="1"/>
</dbReference>
<dbReference type="Gene3D" id="1.10.10.10">
    <property type="entry name" value="Winged helix-like DNA-binding domain superfamily/Winged helix DNA-binding domain"/>
    <property type="match status" value="1"/>
</dbReference>
<dbReference type="CDD" id="cd00090">
    <property type="entry name" value="HTH_ARSR"/>
    <property type="match status" value="1"/>
</dbReference>
<gene>
    <name evidence="2" type="ORF">A2462_00335</name>
</gene>
<dbReference type="InterPro" id="IPR036388">
    <property type="entry name" value="WH-like_DNA-bd_sf"/>
</dbReference>
<dbReference type="GO" id="GO:0003700">
    <property type="term" value="F:DNA-binding transcription factor activity"/>
    <property type="evidence" value="ECO:0007669"/>
    <property type="project" value="InterPro"/>
</dbReference>
<dbReference type="Proteomes" id="UP000177309">
    <property type="component" value="Unassembled WGS sequence"/>
</dbReference>
<evidence type="ECO:0000259" key="1">
    <source>
        <dbReference type="PROSITE" id="PS50987"/>
    </source>
</evidence>
<dbReference type="InterPro" id="IPR011991">
    <property type="entry name" value="ArsR-like_HTH"/>
</dbReference>
<feature type="domain" description="HTH arsR-type" evidence="1">
    <location>
        <begin position="1"/>
        <end position="91"/>
    </location>
</feature>
<protein>
    <recommendedName>
        <fullName evidence="1">HTH arsR-type domain-containing protein</fullName>
    </recommendedName>
</protein>
<organism evidence="2 3">
    <name type="scientific">candidate division WOR-1 bacterium RIFOXYC2_FULL_41_25</name>
    <dbReference type="NCBI Taxonomy" id="1802586"/>
    <lineage>
        <taxon>Bacteria</taxon>
        <taxon>Bacillati</taxon>
        <taxon>Saganbacteria</taxon>
    </lineage>
</organism>
<evidence type="ECO:0000313" key="3">
    <source>
        <dbReference type="Proteomes" id="UP000177309"/>
    </source>
</evidence>
<comment type="caution">
    <text evidence="2">The sequence shown here is derived from an EMBL/GenBank/DDBJ whole genome shotgun (WGS) entry which is preliminary data.</text>
</comment>
<evidence type="ECO:0000313" key="2">
    <source>
        <dbReference type="EMBL" id="OGC33714.1"/>
    </source>
</evidence>
<dbReference type="AlphaFoldDB" id="A0A1F4TLZ7"/>
<proteinExistence type="predicted"/>
<dbReference type="InterPro" id="IPR001845">
    <property type="entry name" value="HTH_ArsR_DNA-bd_dom"/>
</dbReference>
<dbReference type="InterPro" id="IPR036390">
    <property type="entry name" value="WH_DNA-bd_sf"/>
</dbReference>